<evidence type="ECO:0008006" key="3">
    <source>
        <dbReference type="Google" id="ProtNLM"/>
    </source>
</evidence>
<reference evidence="1 2" key="2">
    <citation type="journal article" date="2010" name="Stand. Genomic Sci.">
        <title>Complete genome sequence of Desulfohalobium retbaense type strain (HR(100)).</title>
        <authorList>
            <person name="Spring S."/>
            <person name="Nolan M."/>
            <person name="Lapidus A."/>
            <person name="Glavina Del Rio T."/>
            <person name="Copeland A."/>
            <person name="Tice H."/>
            <person name="Cheng J.F."/>
            <person name="Lucas S."/>
            <person name="Land M."/>
            <person name="Chen F."/>
            <person name="Bruce D."/>
            <person name="Goodwin L."/>
            <person name="Pitluck S."/>
            <person name="Ivanova N."/>
            <person name="Mavromatis K."/>
            <person name="Mikhailova N."/>
            <person name="Pati A."/>
            <person name="Chen A."/>
            <person name="Palaniappan K."/>
            <person name="Hauser L."/>
            <person name="Chang Y.J."/>
            <person name="Jeffries C.D."/>
            <person name="Munk C."/>
            <person name="Kiss H."/>
            <person name="Chain P."/>
            <person name="Han C."/>
            <person name="Brettin T."/>
            <person name="Detter J.C."/>
            <person name="Schuler E."/>
            <person name="Goker M."/>
            <person name="Rohde M."/>
            <person name="Bristow J."/>
            <person name="Eisen J.A."/>
            <person name="Markowitz V."/>
            <person name="Hugenholtz P."/>
            <person name="Kyrpides N.C."/>
            <person name="Klenk H.P."/>
        </authorList>
    </citation>
    <scope>NUCLEOTIDE SEQUENCE [LARGE SCALE GENOMIC DNA]</scope>
    <source>
        <strain evidence="2">ATCC 49802 / DSM 20745 / S 6022</strain>
    </source>
</reference>
<dbReference type="InParanoid" id="D1CAR8"/>
<evidence type="ECO:0000313" key="1">
    <source>
        <dbReference type="EMBL" id="ACZ40911.1"/>
    </source>
</evidence>
<name>D1CAR8_SPHTD</name>
<dbReference type="STRING" id="479434.Sthe_3512"/>
<dbReference type="SUPFAM" id="SSF54593">
    <property type="entry name" value="Glyoxalase/Bleomycin resistance protein/Dihydroxybiphenyl dioxygenase"/>
    <property type="match status" value="1"/>
</dbReference>
<dbReference type="AlphaFoldDB" id="D1CAR8"/>
<gene>
    <name evidence="1" type="ordered locus">Sthe_3512</name>
</gene>
<protein>
    <recommendedName>
        <fullName evidence="3">Glyoxalase/bleomycin resistance protein/dioxygenase</fullName>
    </recommendedName>
</protein>
<reference evidence="2" key="1">
    <citation type="submission" date="2009-11" db="EMBL/GenBank/DDBJ databases">
        <title>The complete chromosome 2 of Sphaerobacter thermophilus DSM 20745.</title>
        <authorList>
            <person name="Lucas S."/>
            <person name="Copeland A."/>
            <person name="Lapidus A."/>
            <person name="Glavina del Rio T."/>
            <person name="Dalin E."/>
            <person name="Tice H."/>
            <person name="Bruce D."/>
            <person name="Goodwin L."/>
            <person name="Pitluck S."/>
            <person name="Kyrpides N."/>
            <person name="Mavromatis K."/>
            <person name="Ivanova N."/>
            <person name="Mikhailova N."/>
            <person name="LaButti K.M."/>
            <person name="Clum A."/>
            <person name="Sun H.I."/>
            <person name="Brettin T."/>
            <person name="Detter J.C."/>
            <person name="Han C."/>
            <person name="Larimer F."/>
            <person name="Land M."/>
            <person name="Hauser L."/>
            <person name="Markowitz V."/>
            <person name="Cheng J.F."/>
            <person name="Hugenholtz P."/>
            <person name="Woyke T."/>
            <person name="Wu D."/>
            <person name="Steenblock K."/>
            <person name="Schneider S."/>
            <person name="Pukall R."/>
            <person name="Goeker M."/>
            <person name="Klenk H.P."/>
            <person name="Eisen J.A."/>
        </authorList>
    </citation>
    <scope>NUCLEOTIDE SEQUENCE [LARGE SCALE GENOMIC DNA]</scope>
    <source>
        <strain evidence="2">ATCC 49802 / DSM 20745 / S 6022</strain>
    </source>
</reference>
<dbReference type="KEGG" id="sti:Sthe_3512"/>
<dbReference type="CDD" id="cd06587">
    <property type="entry name" value="VOC"/>
    <property type="match status" value="1"/>
</dbReference>
<proteinExistence type="predicted"/>
<accession>D1CAR8</accession>
<dbReference type="Proteomes" id="UP000002027">
    <property type="component" value="Chromosome 2"/>
</dbReference>
<dbReference type="HOGENOM" id="CLU_1000782_0_0_0"/>
<organism evidence="1 2">
    <name type="scientific">Sphaerobacter thermophilus (strain ATCC 49802 / DSM 20745 / KCCM 41009 / NCIMB 13125 / S 6022)</name>
    <dbReference type="NCBI Taxonomy" id="479434"/>
    <lineage>
        <taxon>Bacteria</taxon>
        <taxon>Pseudomonadati</taxon>
        <taxon>Thermomicrobiota</taxon>
        <taxon>Thermomicrobia</taxon>
        <taxon>Sphaerobacterales</taxon>
        <taxon>Sphaerobacterineae</taxon>
        <taxon>Sphaerobacteraceae</taxon>
        <taxon>Sphaerobacter</taxon>
    </lineage>
</organism>
<dbReference type="InterPro" id="IPR029068">
    <property type="entry name" value="Glyas_Bleomycin-R_OHBP_Dase"/>
</dbReference>
<keyword evidence="2" id="KW-1185">Reference proteome</keyword>
<evidence type="ECO:0000313" key="2">
    <source>
        <dbReference type="Proteomes" id="UP000002027"/>
    </source>
</evidence>
<dbReference type="EMBL" id="CP001824">
    <property type="protein sequence ID" value="ACZ40911.1"/>
    <property type="molecule type" value="Genomic_DNA"/>
</dbReference>
<dbReference type="Gene3D" id="3.10.180.10">
    <property type="entry name" value="2,3-Dihydroxybiphenyl 1,2-Dioxygenase, domain 1"/>
    <property type="match status" value="1"/>
</dbReference>
<dbReference type="eggNOG" id="COG0346">
    <property type="taxonomic scope" value="Bacteria"/>
</dbReference>
<sequence>MTYRFILEVPEALAEEAQAVVERTPYAEAIAVRRPGEERAEITVVAHAHDIIDAIYQWQVEQPEAAEARFELFGGERLRLADTDAAGLKALIEGEHDEMASRVQGEPGSALQTTDAVLQPYALSPAPEGPVSQAERSLVIEAIDHLAIRVANIRKAEEFYRDFFQMDVVLRAHRENGNWVRLPSDYDWEEGLRQGVYVDLVYLSHPPLSLVLREAGRGAIFTEPRLDHVSLRVSPGTLLTIRAQALIRSFPVTDDRPHSFVFRDPFGVTWHLTDAAAG</sequence>